<reference evidence="4" key="2">
    <citation type="submission" date="2014-05" db="EMBL/GenBank/DDBJ databases">
        <title>The genome and life-stage specific transcriptomes of Globodera pallida elucidate key aspects of plant parasitism by a cyst nematode.</title>
        <authorList>
            <person name="Cotton J.A."/>
            <person name="Lilley C.J."/>
            <person name="Jones L.M."/>
            <person name="Kikuchi T."/>
            <person name="Reid A.J."/>
            <person name="Thorpe P."/>
            <person name="Tsai I.J."/>
            <person name="Beasley H."/>
            <person name="Blok V."/>
            <person name="Cock P.J.A."/>
            <person name="Van den Akker S.E."/>
            <person name="Holroyd N."/>
            <person name="Hunt M."/>
            <person name="Mantelin S."/>
            <person name="Naghra H."/>
            <person name="Pain A."/>
            <person name="Palomares-Rius J.E."/>
            <person name="Zarowiecki M."/>
            <person name="Berriman M."/>
            <person name="Jones J.T."/>
            <person name="Urwin P.E."/>
        </authorList>
    </citation>
    <scope>NUCLEOTIDE SEQUENCE [LARGE SCALE GENOMIC DNA]</scope>
    <source>
        <strain evidence="4">Lindley</strain>
    </source>
</reference>
<dbReference type="InterPro" id="IPR043136">
    <property type="entry name" value="B30.2/SPRY_sf"/>
</dbReference>
<dbReference type="InterPro" id="IPR044736">
    <property type="entry name" value="Gid1/RanBPM/SPLA_SPRY"/>
</dbReference>
<feature type="region of interest" description="Disordered" evidence="1">
    <location>
        <begin position="27"/>
        <end position="54"/>
    </location>
</feature>
<evidence type="ECO:0000256" key="1">
    <source>
        <dbReference type="SAM" id="MobiDB-lite"/>
    </source>
</evidence>
<accession>A0A183CHV9</accession>
<evidence type="ECO:0000256" key="2">
    <source>
        <dbReference type="SAM" id="SignalP"/>
    </source>
</evidence>
<dbReference type="Proteomes" id="UP000050741">
    <property type="component" value="Unassembled WGS sequence"/>
</dbReference>
<feature type="compositionally biased region" description="Polar residues" evidence="1">
    <location>
        <begin position="36"/>
        <end position="46"/>
    </location>
</feature>
<feature type="signal peptide" evidence="2">
    <location>
        <begin position="1"/>
        <end position="24"/>
    </location>
</feature>
<dbReference type="InterPro" id="IPR001870">
    <property type="entry name" value="B30.2/SPRY"/>
</dbReference>
<dbReference type="InterPro" id="IPR013320">
    <property type="entry name" value="ConA-like_dom_sf"/>
</dbReference>
<feature type="chain" id="PRO_5008874592" evidence="2">
    <location>
        <begin position="25"/>
        <end position="219"/>
    </location>
</feature>
<evidence type="ECO:0000313" key="6">
    <source>
        <dbReference type="WBParaSite" id="GPLIN_001246900"/>
    </source>
</evidence>
<keyword evidence="2" id="KW-0732">Signal</keyword>
<organism evidence="4 5">
    <name type="scientific">Globodera pallida</name>
    <name type="common">Potato cyst nematode worm</name>
    <name type="synonym">Heterodera pallida</name>
    <dbReference type="NCBI Taxonomy" id="36090"/>
    <lineage>
        <taxon>Eukaryota</taxon>
        <taxon>Metazoa</taxon>
        <taxon>Ecdysozoa</taxon>
        <taxon>Nematoda</taxon>
        <taxon>Chromadorea</taxon>
        <taxon>Rhabditida</taxon>
        <taxon>Tylenchina</taxon>
        <taxon>Tylenchomorpha</taxon>
        <taxon>Tylenchoidea</taxon>
        <taxon>Heteroderidae</taxon>
        <taxon>Heteroderinae</taxon>
        <taxon>Globodera</taxon>
    </lineage>
</organism>
<evidence type="ECO:0000313" key="5">
    <source>
        <dbReference type="WBParaSite" id="GPLIN_001246500"/>
    </source>
</evidence>
<keyword evidence="4" id="KW-1185">Reference proteome</keyword>
<evidence type="ECO:0000313" key="4">
    <source>
        <dbReference type="Proteomes" id="UP000050741"/>
    </source>
</evidence>
<reference evidence="4" key="1">
    <citation type="submission" date="2013-12" db="EMBL/GenBank/DDBJ databases">
        <authorList>
            <person name="Aslett M."/>
        </authorList>
    </citation>
    <scope>NUCLEOTIDE SEQUENCE [LARGE SCALE GENOMIC DNA]</scope>
    <source>
        <strain evidence="4">Lindley</strain>
    </source>
</reference>
<dbReference type="Gene3D" id="2.60.120.920">
    <property type="match status" value="2"/>
</dbReference>
<sequence>MPTFIFFIAICLLVVASILLETDASPKPNKKLEKGPSSSGNAESTPGPTPENPWAARHEDLTLIEPDGLIVQNNGKNSGCRSVRAKLSIPKSDIFYYEVKILKKVKGKGAIYIGLATKETPLDECVGQSVGTYAYGSAMDGLLSLESPNLALATSSAAAWIWQSAKSFTQKTENVWKRPVCLSPNSAADLYPCISLYNSGTKIEANFGPNFKFDIAEGT</sequence>
<proteinExistence type="predicted"/>
<dbReference type="WBParaSite" id="GPLIN_001246900">
    <property type="protein sequence ID" value="GPLIN_001246900"/>
    <property type="gene ID" value="GPLIN_001246900"/>
</dbReference>
<evidence type="ECO:0000259" key="3">
    <source>
        <dbReference type="PROSITE" id="PS50188"/>
    </source>
</evidence>
<name>A0A183CHV9_GLOPA</name>
<dbReference type="SUPFAM" id="SSF49899">
    <property type="entry name" value="Concanavalin A-like lectins/glucanases"/>
    <property type="match status" value="1"/>
</dbReference>
<dbReference type="PROSITE" id="PS50188">
    <property type="entry name" value="B302_SPRY"/>
    <property type="match status" value="1"/>
</dbReference>
<protein>
    <submittedName>
        <fullName evidence="5 6">B30.2/SPRY domain-containing protein</fullName>
    </submittedName>
</protein>
<feature type="domain" description="B30.2/SPRY" evidence="3">
    <location>
        <begin position="28"/>
        <end position="212"/>
    </location>
</feature>
<reference evidence="5 6" key="3">
    <citation type="submission" date="2016-06" db="UniProtKB">
        <authorList>
            <consortium name="WormBaseParasite"/>
        </authorList>
    </citation>
    <scope>IDENTIFICATION</scope>
</reference>
<dbReference type="WBParaSite" id="GPLIN_001246500">
    <property type="protein sequence ID" value="GPLIN_001246500"/>
    <property type="gene ID" value="GPLIN_001246500"/>
</dbReference>
<dbReference type="CDD" id="cd12885">
    <property type="entry name" value="SPRY_RanBP_like"/>
    <property type="match status" value="1"/>
</dbReference>
<dbReference type="AlphaFoldDB" id="A0A183CHV9"/>